<organism evidence="1 2">
    <name type="scientific">Lentinula aciculospora</name>
    <dbReference type="NCBI Taxonomy" id="153920"/>
    <lineage>
        <taxon>Eukaryota</taxon>
        <taxon>Fungi</taxon>
        <taxon>Dikarya</taxon>
        <taxon>Basidiomycota</taxon>
        <taxon>Agaricomycotina</taxon>
        <taxon>Agaricomycetes</taxon>
        <taxon>Agaricomycetidae</taxon>
        <taxon>Agaricales</taxon>
        <taxon>Marasmiineae</taxon>
        <taxon>Omphalotaceae</taxon>
        <taxon>Lentinula</taxon>
    </lineage>
</organism>
<gene>
    <name evidence="1" type="ORF">J3R30DRAFT_2893990</name>
</gene>
<reference evidence="1" key="1">
    <citation type="submission" date="2022-08" db="EMBL/GenBank/DDBJ databases">
        <title>A Global Phylogenomic Analysis of the Shiitake Genus Lentinula.</title>
        <authorList>
            <consortium name="DOE Joint Genome Institute"/>
            <person name="Sierra-Patev S."/>
            <person name="Min B."/>
            <person name="Naranjo-Ortiz M."/>
            <person name="Looney B."/>
            <person name="Konkel Z."/>
            <person name="Slot J.C."/>
            <person name="Sakamoto Y."/>
            <person name="Steenwyk J.L."/>
            <person name="Rokas A."/>
            <person name="Carro J."/>
            <person name="Camarero S."/>
            <person name="Ferreira P."/>
            <person name="Molpeceres G."/>
            <person name="Ruiz-Duenas F.J."/>
            <person name="Serrano A."/>
            <person name="Henrissat B."/>
            <person name="Drula E."/>
            <person name="Hughes K.W."/>
            <person name="Mata J.L."/>
            <person name="Ishikawa N.K."/>
            <person name="Vargas-Isla R."/>
            <person name="Ushijima S."/>
            <person name="Smith C.A."/>
            <person name="Ahrendt S."/>
            <person name="Andreopoulos W."/>
            <person name="He G."/>
            <person name="Labutti K."/>
            <person name="Lipzen A."/>
            <person name="Ng V."/>
            <person name="Riley R."/>
            <person name="Sandor L."/>
            <person name="Barry K."/>
            <person name="Martinez A.T."/>
            <person name="Xiao Y."/>
            <person name="Gibbons J.G."/>
            <person name="Terashima K."/>
            <person name="Grigoriev I.V."/>
            <person name="Hibbett D.S."/>
        </authorList>
    </citation>
    <scope>NUCLEOTIDE SEQUENCE</scope>
    <source>
        <strain evidence="1">JLM2183</strain>
    </source>
</reference>
<dbReference type="AlphaFoldDB" id="A0A9W9AAN1"/>
<evidence type="ECO:0000313" key="1">
    <source>
        <dbReference type="EMBL" id="KAJ4478369.1"/>
    </source>
</evidence>
<accession>A0A9W9AAN1</accession>
<sequence>MSSGCRAFYHDKRPGDPLISYDPTRQVSLEILRSLKYHTSFIEGPDYVQHSRKIARDLGFLLAGENSKVVWDFIGPGRKGGTQMSSSKPSRYMASFDILMIIVSGMHCVDIEDPISGSLIRIERGPGTVQLIPAGSLGCFVPCAHKAIMFIQSSQPEYQLVRDEDVQKFALHREYLKSIGL</sequence>
<dbReference type="Proteomes" id="UP001150266">
    <property type="component" value="Unassembled WGS sequence"/>
</dbReference>
<proteinExistence type="predicted"/>
<dbReference type="OrthoDB" id="2819572at2759"/>
<protein>
    <submittedName>
        <fullName evidence="1">Uncharacterized protein</fullName>
    </submittedName>
</protein>
<keyword evidence="2" id="KW-1185">Reference proteome</keyword>
<evidence type="ECO:0000313" key="2">
    <source>
        <dbReference type="Proteomes" id="UP001150266"/>
    </source>
</evidence>
<name>A0A9W9AAN1_9AGAR</name>
<comment type="caution">
    <text evidence="1">The sequence shown here is derived from an EMBL/GenBank/DDBJ whole genome shotgun (WGS) entry which is preliminary data.</text>
</comment>
<dbReference type="EMBL" id="JAOTPV010000009">
    <property type="protein sequence ID" value="KAJ4478369.1"/>
    <property type="molecule type" value="Genomic_DNA"/>
</dbReference>